<evidence type="ECO:0000256" key="9">
    <source>
        <dbReference type="ARBA" id="ARBA00049260"/>
    </source>
</evidence>
<dbReference type="InterPro" id="IPR046825">
    <property type="entry name" value="PDH_C"/>
</dbReference>
<feature type="region of interest" description="Disordered" evidence="10">
    <location>
        <begin position="328"/>
        <end position="356"/>
    </location>
</feature>
<dbReference type="GO" id="GO:0070403">
    <property type="term" value="F:NAD+ binding"/>
    <property type="evidence" value="ECO:0007669"/>
    <property type="project" value="InterPro"/>
</dbReference>
<sequence length="356" mass="37711">MSDRPFAFRKIVICGVGLIGGSLALALRRAGCVPAGAEIVGVGRSRASVERAVELGVVSSACTFDDVAGLAHALDGADIVLLAVPVAQTGALLDVMLPHLQRQTIVTDAGSTKRDVIAAARASLGSRIDQFVPAHPIAGRERSGVEAAIDSLYDGRNVVLCPLPENRAEDVARVDAMWRATGARTHRMTPDQHDTVFASVSHLPHLLSFALVDQILDSGEADLKFAFAAGGFRDFTRIAASSPEMWRDIFVANKQAVLAELDGYTAVLARLRAAIERGDGETLLTTFARARDARSQWSDRPAQEPSRQSLREAAIASGMTVQAILTLRERMRGGAGSDTSTDASTGSASRDDSAPE</sequence>
<evidence type="ECO:0000256" key="3">
    <source>
        <dbReference type="ARBA" id="ARBA00012068"/>
    </source>
</evidence>
<dbReference type="SUPFAM" id="SSF48179">
    <property type="entry name" value="6-phosphogluconate dehydrogenase C-terminal domain-like"/>
    <property type="match status" value="1"/>
</dbReference>
<dbReference type="PROSITE" id="PS51176">
    <property type="entry name" value="PDH_ADH"/>
    <property type="match status" value="1"/>
</dbReference>
<dbReference type="AlphaFoldDB" id="A0A494YB92"/>
<dbReference type="FunFam" id="1.10.3660.10:FF:000003">
    <property type="entry name" value="Prephenate dehydrogenase"/>
    <property type="match status" value="1"/>
</dbReference>
<keyword evidence="13" id="KW-1185">Reference proteome</keyword>
<gene>
    <name evidence="12" type="ORF">D7S86_04995</name>
</gene>
<evidence type="ECO:0000256" key="7">
    <source>
        <dbReference type="ARBA" id="ARBA00023027"/>
    </source>
</evidence>
<evidence type="ECO:0000256" key="4">
    <source>
        <dbReference type="ARBA" id="ARBA00022498"/>
    </source>
</evidence>
<dbReference type="Proteomes" id="UP000270342">
    <property type="component" value="Unassembled WGS sequence"/>
</dbReference>
<reference evidence="12 13" key="1">
    <citation type="submission" date="2018-10" db="EMBL/GenBank/DDBJ databases">
        <title>Robbsia sp. DHC34, isolated from soil.</title>
        <authorList>
            <person name="Gao Z.-H."/>
            <person name="Qiu L.-H."/>
        </authorList>
    </citation>
    <scope>NUCLEOTIDE SEQUENCE [LARGE SCALE GENOMIC DNA]</scope>
    <source>
        <strain evidence="12 13">DHC34</strain>
    </source>
</reference>
<comment type="similarity">
    <text evidence="2">Belongs to the prephenate/arogenate dehydrogenase family.</text>
</comment>
<evidence type="ECO:0000256" key="2">
    <source>
        <dbReference type="ARBA" id="ARBA00007964"/>
    </source>
</evidence>
<comment type="pathway">
    <text evidence="1">Amino-acid biosynthesis; L-tyrosine biosynthesis; (4-hydroxyphenyl)pyruvate from prephenate (NAD(+) route): step 1/1.</text>
</comment>
<comment type="caution">
    <text evidence="12">The sequence shown here is derived from an EMBL/GenBank/DDBJ whole genome shotgun (WGS) entry which is preliminary data.</text>
</comment>
<dbReference type="InterPro" id="IPR036291">
    <property type="entry name" value="NAD(P)-bd_dom_sf"/>
</dbReference>
<dbReference type="InterPro" id="IPR050812">
    <property type="entry name" value="Preph/Arog_dehydrog"/>
</dbReference>
<name>A0A494YB92_9BURK</name>
<dbReference type="EC" id="1.3.1.12" evidence="3"/>
<dbReference type="Gene3D" id="3.40.50.720">
    <property type="entry name" value="NAD(P)-binding Rossmann-like Domain"/>
    <property type="match status" value="1"/>
</dbReference>
<evidence type="ECO:0000259" key="11">
    <source>
        <dbReference type="PROSITE" id="PS51176"/>
    </source>
</evidence>
<keyword evidence="8" id="KW-0057">Aromatic amino acid biosynthesis</keyword>
<keyword evidence="7" id="KW-0520">NAD</keyword>
<dbReference type="InterPro" id="IPR046826">
    <property type="entry name" value="PDH_N"/>
</dbReference>
<evidence type="ECO:0000256" key="10">
    <source>
        <dbReference type="SAM" id="MobiDB-lite"/>
    </source>
</evidence>
<dbReference type="PANTHER" id="PTHR21363:SF0">
    <property type="entry name" value="PREPHENATE DEHYDROGENASE [NADP(+)]"/>
    <property type="match status" value="1"/>
</dbReference>
<feature type="domain" description="Prephenate/arogenate dehydrogenase" evidence="11">
    <location>
        <begin position="9"/>
        <end position="305"/>
    </location>
</feature>
<organism evidence="12 13">
    <name type="scientific">Pararobbsia silviterrae</name>
    <dbReference type="NCBI Taxonomy" id="1792498"/>
    <lineage>
        <taxon>Bacteria</taxon>
        <taxon>Pseudomonadati</taxon>
        <taxon>Pseudomonadota</taxon>
        <taxon>Betaproteobacteria</taxon>
        <taxon>Burkholderiales</taxon>
        <taxon>Burkholderiaceae</taxon>
        <taxon>Pararobbsia</taxon>
    </lineage>
</organism>
<evidence type="ECO:0000256" key="1">
    <source>
        <dbReference type="ARBA" id="ARBA00005067"/>
    </source>
</evidence>
<dbReference type="EMBL" id="RBZU01000001">
    <property type="protein sequence ID" value="RKP59445.1"/>
    <property type="molecule type" value="Genomic_DNA"/>
</dbReference>
<keyword evidence="5" id="KW-0028">Amino-acid biosynthesis</keyword>
<dbReference type="InterPro" id="IPR008927">
    <property type="entry name" value="6-PGluconate_DH-like_C_sf"/>
</dbReference>
<keyword evidence="4" id="KW-0827">Tyrosine biosynthesis</keyword>
<evidence type="ECO:0000313" key="12">
    <source>
        <dbReference type="EMBL" id="RKP59445.1"/>
    </source>
</evidence>
<feature type="compositionally biased region" description="Low complexity" evidence="10">
    <location>
        <begin position="337"/>
        <end position="348"/>
    </location>
</feature>
<dbReference type="RefSeq" id="WP_121084355.1">
    <property type="nucleotide sequence ID" value="NZ_RBZU01000001.1"/>
</dbReference>
<dbReference type="Pfam" id="PF02153">
    <property type="entry name" value="PDH_N"/>
    <property type="match status" value="1"/>
</dbReference>
<dbReference type="InterPro" id="IPR003099">
    <property type="entry name" value="Prephen_DH"/>
</dbReference>
<accession>A0A494YB92</accession>
<dbReference type="GO" id="GO:0008977">
    <property type="term" value="F:prephenate dehydrogenase (NAD+) activity"/>
    <property type="evidence" value="ECO:0007669"/>
    <property type="project" value="UniProtKB-EC"/>
</dbReference>
<evidence type="ECO:0000256" key="5">
    <source>
        <dbReference type="ARBA" id="ARBA00022605"/>
    </source>
</evidence>
<dbReference type="PANTHER" id="PTHR21363">
    <property type="entry name" value="PREPHENATE DEHYDROGENASE"/>
    <property type="match status" value="1"/>
</dbReference>
<dbReference type="FunFam" id="3.40.50.720:FF:000208">
    <property type="entry name" value="Prephenate dehydrogenase"/>
    <property type="match status" value="1"/>
</dbReference>
<keyword evidence="6" id="KW-0560">Oxidoreductase</keyword>
<proteinExistence type="inferred from homology"/>
<comment type="catalytic activity">
    <reaction evidence="9">
        <text>prephenate + NAD(+) = 3-(4-hydroxyphenyl)pyruvate + CO2 + NADH</text>
        <dbReference type="Rhea" id="RHEA:13869"/>
        <dbReference type="ChEBI" id="CHEBI:16526"/>
        <dbReference type="ChEBI" id="CHEBI:29934"/>
        <dbReference type="ChEBI" id="CHEBI:36242"/>
        <dbReference type="ChEBI" id="CHEBI:57540"/>
        <dbReference type="ChEBI" id="CHEBI:57945"/>
        <dbReference type="EC" id="1.3.1.12"/>
    </reaction>
</comment>
<dbReference type="Pfam" id="PF20463">
    <property type="entry name" value="PDH_C"/>
    <property type="match status" value="1"/>
</dbReference>
<protein>
    <recommendedName>
        <fullName evidence="3">prephenate dehydrogenase</fullName>
        <ecNumber evidence="3">1.3.1.12</ecNumber>
    </recommendedName>
</protein>
<evidence type="ECO:0000256" key="8">
    <source>
        <dbReference type="ARBA" id="ARBA00023141"/>
    </source>
</evidence>
<dbReference type="OrthoDB" id="9809920at2"/>
<dbReference type="Gene3D" id="1.10.3660.10">
    <property type="entry name" value="6-phosphogluconate dehydrogenase C-terminal like domain"/>
    <property type="match status" value="1"/>
</dbReference>
<dbReference type="GO" id="GO:0006571">
    <property type="term" value="P:tyrosine biosynthetic process"/>
    <property type="evidence" value="ECO:0007669"/>
    <property type="project" value="UniProtKB-KW"/>
</dbReference>
<evidence type="ECO:0000256" key="6">
    <source>
        <dbReference type="ARBA" id="ARBA00023002"/>
    </source>
</evidence>
<dbReference type="GO" id="GO:0004665">
    <property type="term" value="F:prephenate dehydrogenase (NADP+) activity"/>
    <property type="evidence" value="ECO:0007669"/>
    <property type="project" value="InterPro"/>
</dbReference>
<evidence type="ECO:0000313" key="13">
    <source>
        <dbReference type="Proteomes" id="UP000270342"/>
    </source>
</evidence>
<dbReference type="SUPFAM" id="SSF51735">
    <property type="entry name" value="NAD(P)-binding Rossmann-fold domains"/>
    <property type="match status" value="1"/>
</dbReference>